<dbReference type="AlphaFoldDB" id="A0AAV4YA00"/>
<comment type="caution">
    <text evidence="2">The sequence shown here is derived from an EMBL/GenBank/DDBJ whole genome shotgun (WGS) entry which is preliminary data.</text>
</comment>
<name>A0AAV4YA00_CAEEX</name>
<dbReference type="Proteomes" id="UP001054945">
    <property type="component" value="Unassembled WGS sequence"/>
</dbReference>
<reference evidence="2 3" key="1">
    <citation type="submission" date="2021-06" db="EMBL/GenBank/DDBJ databases">
        <title>Caerostris extrusa draft genome.</title>
        <authorList>
            <person name="Kono N."/>
            <person name="Arakawa K."/>
        </authorList>
    </citation>
    <scope>NUCLEOTIDE SEQUENCE [LARGE SCALE GENOMIC DNA]</scope>
</reference>
<keyword evidence="1" id="KW-1133">Transmembrane helix</keyword>
<keyword evidence="1" id="KW-0472">Membrane</keyword>
<accession>A0AAV4YA00</accession>
<keyword evidence="3" id="KW-1185">Reference proteome</keyword>
<evidence type="ECO:0000256" key="1">
    <source>
        <dbReference type="SAM" id="Phobius"/>
    </source>
</evidence>
<dbReference type="EMBL" id="BPLR01018886">
    <property type="protein sequence ID" value="GIZ02994.1"/>
    <property type="molecule type" value="Genomic_DNA"/>
</dbReference>
<protein>
    <submittedName>
        <fullName evidence="2">Uncharacterized protein</fullName>
    </submittedName>
</protein>
<evidence type="ECO:0000313" key="3">
    <source>
        <dbReference type="Proteomes" id="UP001054945"/>
    </source>
</evidence>
<proteinExistence type="predicted"/>
<feature type="transmembrane region" description="Helical" evidence="1">
    <location>
        <begin position="77"/>
        <end position="93"/>
    </location>
</feature>
<gene>
    <name evidence="2" type="ORF">CEXT_377231</name>
</gene>
<organism evidence="2 3">
    <name type="scientific">Caerostris extrusa</name>
    <name type="common">Bark spider</name>
    <name type="synonym">Caerostris bankana</name>
    <dbReference type="NCBI Taxonomy" id="172846"/>
    <lineage>
        <taxon>Eukaryota</taxon>
        <taxon>Metazoa</taxon>
        <taxon>Ecdysozoa</taxon>
        <taxon>Arthropoda</taxon>
        <taxon>Chelicerata</taxon>
        <taxon>Arachnida</taxon>
        <taxon>Araneae</taxon>
        <taxon>Araneomorphae</taxon>
        <taxon>Entelegynae</taxon>
        <taxon>Araneoidea</taxon>
        <taxon>Araneidae</taxon>
        <taxon>Caerostris</taxon>
    </lineage>
</organism>
<keyword evidence="1" id="KW-0812">Transmembrane</keyword>
<evidence type="ECO:0000313" key="2">
    <source>
        <dbReference type="EMBL" id="GIZ02994.1"/>
    </source>
</evidence>
<sequence>MMEKINSRGWGVKKSTLLSSSKSFFEDVSLHAPSNPFRDIFSTLSGIDDVTRGSARWPLQSRQRHFYDGQTYPMEEFLLLPPVIIFLAGLPFWRKGRSFFYLIL</sequence>